<evidence type="ECO:0000313" key="8">
    <source>
        <dbReference type="Proteomes" id="UP000243518"/>
    </source>
</evidence>
<dbReference type="EC" id="2.7.7.65" evidence="3"/>
<comment type="cofactor">
    <cofactor evidence="1">
        <name>Mg(2+)</name>
        <dbReference type="ChEBI" id="CHEBI:18420"/>
    </cofactor>
</comment>
<comment type="subcellular location">
    <subcellularLocation>
        <location evidence="2">Cell inner membrane</location>
    </subcellularLocation>
</comment>
<reference evidence="7 8" key="1">
    <citation type="submission" date="2016-10" db="EMBL/GenBank/DDBJ databases">
        <authorList>
            <person name="Varghese N."/>
            <person name="Submissions S."/>
        </authorList>
    </citation>
    <scope>NUCLEOTIDE SEQUENCE [LARGE SCALE GENOMIC DNA]</scope>
    <source>
        <strain evidence="7 8">CECT 8317</strain>
    </source>
</reference>
<dbReference type="EMBL" id="FNVE01000002">
    <property type="protein sequence ID" value="SEF92599.1"/>
    <property type="molecule type" value="Genomic_DNA"/>
</dbReference>
<keyword evidence="5" id="KW-0175">Coiled coil</keyword>
<name>A0AAQ1G5S3_9GAMM</name>
<evidence type="ECO:0000313" key="7">
    <source>
        <dbReference type="EMBL" id="SEF92599.1"/>
    </source>
</evidence>
<dbReference type="AlphaFoldDB" id="A0AAQ1G5S3"/>
<dbReference type="SMART" id="SM00267">
    <property type="entry name" value="GGDEF"/>
    <property type="match status" value="1"/>
</dbReference>
<keyword evidence="8" id="KW-1185">Reference proteome</keyword>
<gene>
    <name evidence="7" type="ORF">SAMN05216586_102316</name>
</gene>
<dbReference type="PROSITE" id="PS50887">
    <property type="entry name" value="GGDEF"/>
    <property type="match status" value="1"/>
</dbReference>
<dbReference type="Proteomes" id="UP000243518">
    <property type="component" value="Unassembled WGS sequence"/>
</dbReference>
<evidence type="ECO:0000256" key="1">
    <source>
        <dbReference type="ARBA" id="ARBA00001946"/>
    </source>
</evidence>
<comment type="caution">
    <text evidence="7">The sequence shown here is derived from an EMBL/GenBank/DDBJ whole genome shotgun (WGS) entry which is preliminary data.</text>
</comment>
<evidence type="ECO:0000256" key="2">
    <source>
        <dbReference type="ARBA" id="ARBA00004533"/>
    </source>
</evidence>
<dbReference type="InterPro" id="IPR000160">
    <property type="entry name" value="GGDEF_dom"/>
</dbReference>
<dbReference type="NCBIfam" id="TIGR00254">
    <property type="entry name" value="GGDEF"/>
    <property type="match status" value="1"/>
</dbReference>
<evidence type="ECO:0000256" key="5">
    <source>
        <dbReference type="SAM" id="Coils"/>
    </source>
</evidence>
<dbReference type="GO" id="GO:1902201">
    <property type="term" value="P:negative regulation of bacterial-type flagellum-dependent cell motility"/>
    <property type="evidence" value="ECO:0007669"/>
    <property type="project" value="TreeGrafter"/>
</dbReference>
<dbReference type="GO" id="GO:0043709">
    <property type="term" value="P:cell adhesion involved in single-species biofilm formation"/>
    <property type="evidence" value="ECO:0007669"/>
    <property type="project" value="TreeGrafter"/>
</dbReference>
<dbReference type="GO" id="GO:0005886">
    <property type="term" value="C:plasma membrane"/>
    <property type="evidence" value="ECO:0007669"/>
    <property type="project" value="UniProtKB-SubCell"/>
</dbReference>
<dbReference type="SUPFAM" id="SSF55073">
    <property type="entry name" value="Nucleotide cyclase"/>
    <property type="match status" value="1"/>
</dbReference>
<comment type="catalytic activity">
    <reaction evidence="4">
        <text>2 GTP = 3',3'-c-di-GMP + 2 diphosphate</text>
        <dbReference type="Rhea" id="RHEA:24898"/>
        <dbReference type="ChEBI" id="CHEBI:33019"/>
        <dbReference type="ChEBI" id="CHEBI:37565"/>
        <dbReference type="ChEBI" id="CHEBI:58805"/>
        <dbReference type="EC" id="2.7.7.65"/>
    </reaction>
</comment>
<dbReference type="Gene3D" id="3.30.70.270">
    <property type="match status" value="1"/>
</dbReference>
<dbReference type="InterPro" id="IPR029787">
    <property type="entry name" value="Nucleotide_cyclase"/>
</dbReference>
<organism evidence="7 8">
    <name type="scientific">Halopseudomonas aestusnigri</name>
    <dbReference type="NCBI Taxonomy" id="857252"/>
    <lineage>
        <taxon>Bacteria</taxon>
        <taxon>Pseudomonadati</taxon>
        <taxon>Pseudomonadota</taxon>
        <taxon>Gammaproteobacteria</taxon>
        <taxon>Pseudomonadales</taxon>
        <taxon>Pseudomonadaceae</taxon>
        <taxon>Halopseudomonas</taxon>
    </lineage>
</organism>
<feature type="domain" description="GGDEF" evidence="6">
    <location>
        <begin position="170"/>
        <end position="303"/>
    </location>
</feature>
<accession>A0AAQ1G5S3</accession>
<evidence type="ECO:0000259" key="6">
    <source>
        <dbReference type="PROSITE" id="PS50887"/>
    </source>
</evidence>
<dbReference type="PANTHER" id="PTHR45138:SF9">
    <property type="entry name" value="DIGUANYLATE CYCLASE DGCM-RELATED"/>
    <property type="match status" value="1"/>
</dbReference>
<dbReference type="PANTHER" id="PTHR45138">
    <property type="entry name" value="REGULATORY COMPONENTS OF SENSORY TRANSDUCTION SYSTEM"/>
    <property type="match status" value="1"/>
</dbReference>
<proteinExistence type="predicted"/>
<dbReference type="InterPro" id="IPR050469">
    <property type="entry name" value="Diguanylate_Cyclase"/>
</dbReference>
<sequence length="308" mass="34132">MPDNQSVDRLAIETVLDSLDALVYVADMDTHELLFLNAYGREKWGEPGARKCWQVLQKGQTGPCAFCTNPLLLDEEGMPTGVYRWEFRNTLTGRWYQCRDQATRWPDGRLVRIEIATDISDIKDLQDQLTQAQRQAEQLANEDALTGLANRRALFALGNAALEQARRQRHPVALISLDADHFKQINDRFGHAGGDAVLRALAGVLKQHTRAADVAARLGGEEFAILLPATGLDEARELAERLRAKIEALRLSHGKETILVTCSFGVTASQNGEASLDLLLNTADIATYRAKSTGRNRIEDQGWVQIGS</sequence>
<dbReference type="GO" id="GO:0052621">
    <property type="term" value="F:diguanylate cyclase activity"/>
    <property type="evidence" value="ECO:0007669"/>
    <property type="project" value="UniProtKB-EC"/>
</dbReference>
<evidence type="ECO:0000256" key="4">
    <source>
        <dbReference type="ARBA" id="ARBA00034247"/>
    </source>
</evidence>
<evidence type="ECO:0000256" key="3">
    <source>
        <dbReference type="ARBA" id="ARBA00012528"/>
    </source>
</evidence>
<protein>
    <recommendedName>
        <fullName evidence="3">diguanylate cyclase</fullName>
        <ecNumber evidence="3">2.7.7.65</ecNumber>
    </recommendedName>
</protein>
<dbReference type="CDD" id="cd01949">
    <property type="entry name" value="GGDEF"/>
    <property type="match status" value="1"/>
</dbReference>
<dbReference type="Pfam" id="PF00990">
    <property type="entry name" value="GGDEF"/>
    <property type="match status" value="1"/>
</dbReference>
<dbReference type="InterPro" id="IPR043128">
    <property type="entry name" value="Rev_trsase/Diguanyl_cyclase"/>
</dbReference>
<dbReference type="FunFam" id="3.30.70.270:FF:000001">
    <property type="entry name" value="Diguanylate cyclase domain protein"/>
    <property type="match status" value="1"/>
</dbReference>
<feature type="coiled-coil region" evidence="5">
    <location>
        <begin position="115"/>
        <end position="142"/>
    </location>
</feature>